<feature type="region of interest" description="Disordered" evidence="1">
    <location>
        <begin position="1"/>
        <end position="42"/>
    </location>
</feature>
<feature type="compositionally biased region" description="Low complexity" evidence="1">
    <location>
        <begin position="7"/>
        <end position="17"/>
    </location>
</feature>
<feature type="compositionally biased region" description="Low complexity" evidence="1">
    <location>
        <begin position="250"/>
        <end position="275"/>
    </location>
</feature>
<feature type="compositionally biased region" description="Acidic residues" evidence="1">
    <location>
        <begin position="299"/>
        <end position="309"/>
    </location>
</feature>
<reference evidence="2" key="2">
    <citation type="submission" date="2024-10" db="UniProtKB">
        <authorList>
            <consortium name="EnsemblProtists"/>
        </authorList>
    </citation>
    <scope>IDENTIFICATION</scope>
</reference>
<feature type="compositionally biased region" description="Low complexity" evidence="1">
    <location>
        <begin position="128"/>
        <end position="140"/>
    </location>
</feature>
<dbReference type="RefSeq" id="XP_005783866.1">
    <property type="nucleotide sequence ID" value="XM_005783809.1"/>
</dbReference>
<protein>
    <submittedName>
        <fullName evidence="2">Uncharacterized protein</fullName>
    </submittedName>
</protein>
<evidence type="ECO:0000313" key="2">
    <source>
        <dbReference type="EnsemblProtists" id="EOD31437"/>
    </source>
</evidence>
<feature type="region of interest" description="Disordered" evidence="1">
    <location>
        <begin position="298"/>
        <end position="324"/>
    </location>
</feature>
<feature type="compositionally biased region" description="Polar residues" evidence="1">
    <location>
        <begin position="221"/>
        <end position="232"/>
    </location>
</feature>
<organism evidence="2 3">
    <name type="scientific">Emiliania huxleyi (strain CCMP1516)</name>
    <dbReference type="NCBI Taxonomy" id="280463"/>
    <lineage>
        <taxon>Eukaryota</taxon>
        <taxon>Haptista</taxon>
        <taxon>Haptophyta</taxon>
        <taxon>Prymnesiophyceae</taxon>
        <taxon>Isochrysidales</taxon>
        <taxon>Noelaerhabdaceae</taxon>
        <taxon>Emiliania</taxon>
    </lineage>
</organism>
<sequence length="324" mass="34300">MQPGLPSSSSFCFGSSSATRQSWRSRPAVRSTALQPVDAPDDVTAAEMEAFMDHIQPSLYQPPDDSDIAHEFTAWLAARRCGPPPVQAALATRRPTSPHPTPPAARSRPTTRRGARLRPHLRRRRRPAAGAGASRSPAAAARRRTRTSRWTRSWSSGPGLRRRSSAGAPSLPRATRITTGSSRRTTRSGRGTGCHTSRATSRRSASCGRGWCARSARHTRVTTGSSTASSLTPRHKRLREAAKRAEEKAAAAAAATATPSPAAAAAAAAEASEGAAAEEELNAVRRAQAGKTAARLFDDLEDGEEEGEGEAAREASARTLSITT</sequence>
<dbReference type="AlphaFoldDB" id="A0A0D3K6Q2"/>
<feature type="compositionally biased region" description="Basic residues" evidence="1">
    <location>
        <begin position="109"/>
        <end position="127"/>
    </location>
</feature>
<feature type="compositionally biased region" description="Basic and acidic residues" evidence="1">
    <location>
        <begin position="239"/>
        <end position="249"/>
    </location>
</feature>
<evidence type="ECO:0000256" key="1">
    <source>
        <dbReference type="SAM" id="MobiDB-lite"/>
    </source>
</evidence>
<proteinExistence type="predicted"/>
<dbReference type="GeneID" id="17276711"/>
<reference evidence="3" key="1">
    <citation type="journal article" date="2013" name="Nature">
        <title>Pan genome of the phytoplankton Emiliania underpins its global distribution.</title>
        <authorList>
            <person name="Read B.A."/>
            <person name="Kegel J."/>
            <person name="Klute M.J."/>
            <person name="Kuo A."/>
            <person name="Lefebvre S.C."/>
            <person name="Maumus F."/>
            <person name="Mayer C."/>
            <person name="Miller J."/>
            <person name="Monier A."/>
            <person name="Salamov A."/>
            <person name="Young J."/>
            <person name="Aguilar M."/>
            <person name="Claverie J.M."/>
            <person name="Frickenhaus S."/>
            <person name="Gonzalez K."/>
            <person name="Herman E.K."/>
            <person name="Lin Y.C."/>
            <person name="Napier J."/>
            <person name="Ogata H."/>
            <person name="Sarno A.F."/>
            <person name="Shmutz J."/>
            <person name="Schroeder D."/>
            <person name="de Vargas C."/>
            <person name="Verret F."/>
            <person name="von Dassow P."/>
            <person name="Valentin K."/>
            <person name="Van de Peer Y."/>
            <person name="Wheeler G."/>
            <person name="Dacks J.B."/>
            <person name="Delwiche C.F."/>
            <person name="Dyhrman S.T."/>
            <person name="Glockner G."/>
            <person name="John U."/>
            <person name="Richards T."/>
            <person name="Worden A.Z."/>
            <person name="Zhang X."/>
            <person name="Grigoriev I.V."/>
            <person name="Allen A.E."/>
            <person name="Bidle K."/>
            <person name="Borodovsky M."/>
            <person name="Bowler C."/>
            <person name="Brownlee C."/>
            <person name="Cock J.M."/>
            <person name="Elias M."/>
            <person name="Gladyshev V.N."/>
            <person name="Groth M."/>
            <person name="Guda C."/>
            <person name="Hadaegh A."/>
            <person name="Iglesias-Rodriguez M.D."/>
            <person name="Jenkins J."/>
            <person name="Jones B.M."/>
            <person name="Lawson T."/>
            <person name="Leese F."/>
            <person name="Lindquist E."/>
            <person name="Lobanov A."/>
            <person name="Lomsadze A."/>
            <person name="Malik S.B."/>
            <person name="Marsh M.E."/>
            <person name="Mackinder L."/>
            <person name="Mock T."/>
            <person name="Mueller-Roeber B."/>
            <person name="Pagarete A."/>
            <person name="Parker M."/>
            <person name="Probert I."/>
            <person name="Quesneville H."/>
            <person name="Raines C."/>
            <person name="Rensing S.A."/>
            <person name="Riano-Pachon D.M."/>
            <person name="Richier S."/>
            <person name="Rokitta S."/>
            <person name="Shiraiwa Y."/>
            <person name="Soanes D.M."/>
            <person name="van der Giezen M."/>
            <person name="Wahlund T.M."/>
            <person name="Williams B."/>
            <person name="Wilson W."/>
            <person name="Wolfe G."/>
            <person name="Wurch L.L."/>
        </authorList>
    </citation>
    <scope>NUCLEOTIDE SEQUENCE</scope>
</reference>
<name>A0A0D3K6Q2_EMIH1</name>
<accession>A0A0D3K6Q2</accession>
<feature type="compositionally biased region" description="Low complexity" evidence="1">
    <location>
        <begin position="193"/>
        <end position="206"/>
    </location>
</feature>
<feature type="compositionally biased region" description="Low complexity" evidence="1">
    <location>
        <begin position="173"/>
        <end position="183"/>
    </location>
</feature>
<dbReference type="KEGG" id="ehx:EMIHUDRAFT_373543"/>
<evidence type="ECO:0000313" key="3">
    <source>
        <dbReference type="Proteomes" id="UP000013827"/>
    </source>
</evidence>
<dbReference type="PaxDb" id="2903-EOD31437"/>
<dbReference type="EnsemblProtists" id="EOD31437">
    <property type="protein sequence ID" value="EOD31437"/>
    <property type="gene ID" value="EMIHUDRAFT_373543"/>
</dbReference>
<dbReference type="Proteomes" id="UP000013827">
    <property type="component" value="Unassembled WGS sequence"/>
</dbReference>
<keyword evidence="3" id="KW-1185">Reference proteome</keyword>
<dbReference type="HOGENOM" id="CLU_073982_0_0_1"/>
<feature type="region of interest" description="Disordered" evidence="1">
    <location>
        <begin position="85"/>
        <end position="277"/>
    </location>
</feature>